<protein>
    <recommendedName>
        <fullName evidence="10">Potassium channel domain-containing protein</fullName>
    </recommendedName>
</protein>
<evidence type="ECO:0000256" key="2">
    <source>
        <dbReference type="ARBA" id="ARBA00022448"/>
    </source>
</evidence>
<feature type="compositionally biased region" description="Basic and acidic residues" evidence="8">
    <location>
        <begin position="393"/>
        <end position="409"/>
    </location>
</feature>
<evidence type="ECO:0000256" key="9">
    <source>
        <dbReference type="SAM" id="Phobius"/>
    </source>
</evidence>
<dbReference type="Proteomes" id="UP001234178">
    <property type="component" value="Unassembled WGS sequence"/>
</dbReference>
<evidence type="ECO:0000256" key="7">
    <source>
        <dbReference type="ARBA" id="ARBA00023303"/>
    </source>
</evidence>
<evidence type="ECO:0000256" key="4">
    <source>
        <dbReference type="ARBA" id="ARBA00022989"/>
    </source>
</evidence>
<gene>
    <name evidence="11" type="ORF">OUZ56_004731</name>
</gene>
<evidence type="ECO:0000259" key="10">
    <source>
        <dbReference type="Pfam" id="PF07885"/>
    </source>
</evidence>
<evidence type="ECO:0000256" key="8">
    <source>
        <dbReference type="SAM" id="MobiDB-lite"/>
    </source>
</evidence>
<feature type="region of interest" description="Disordered" evidence="8">
    <location>
        <begin position="393"/>
        <end position="422"/>
    </location>
</feature>
<proteinExistence type="predicted"/>
<sequence>MEERYGHLAPSTPTGRVFCIFFALVGIPLNGILFATLGNYFGSKRVKRPNKRKRGCFATFVVVTAEILLYSIPGLIVFLVIPAGLFTIVEGWDYVDSFYYAFVSLTTIGFGDLVAGQHDIGQWTWVYRSFIIIWILFGLGYLIMVINIITKGLRSNPVVAPVIALEKRMAARIRATRHLLAKDGVALRQLVHDIRAMKIKPVSRPARMELLRTFSQPSLRYDETHTEKDPEILNEATGRDNFNNTMIHYVDRGIACNNGSFRKPMERMESNEDPLQLLTRLATVLCDVNQEDDLSIPETSISEVEHSQENRDIRKESAFDRIRRSLRLSRNRSGEEPPCSPFSSKVQGGFQTGNVNRIFTDRRVRHVSESHSQTIADCSGSMKSHRQLILEQETKPSSEFKRSRSEKFAPNKNASVSSLGITPSSDWLHQLKKDLPAGAIRNTDNTARTESSAAAAVKLCDMLDRVQISRQSNRASPKN</sequence>
<feature type="domain" description="Potassium channel" evidence="10">
    <location>
        <begin position="76"/>
        <end position="151"/>
    </location>
</feature>
<comment type="caution">
    <text evidence="11">The sequence shown here is derived from an EMBL/GenBank/DDBJ whole genome shotgun (WGS) entry which is preliminary data.</text>
</comment>
<name>A0ABQ9YQP1_9CRUS</name>
<organism evidence="11 12">
    <name type="scientific">Daphnia magna</name>
    <dbReference type="NCBI Taxonomy" id="35525"/>
    <lineage>
        <taxon>Eukaryota</taxon>
        <taxon>Metazoa</taxon>
        <taxon>Ecdysozoa</taxon>
        <taxon>Arthropoda</taxon>
        <taxon>Crustacea</taxon>
        <taxon>Branchiopoda</taxon>
        <taxon>Diplostraca</taxon>
        <taxon>Cladocera</taxon>
        <taxon>Anomopoda</taxon>
        <taxon>Daphniidae</taxon>
        <taxon>Daphnia</taxon>
    </lineage>
</organism>
<feature type="transmembrane region" description="Helical" evidence="9">
    <location>
        <begin position="97"/>
        <end position="115"/>
    </location>
</feature>
<feature type="compositionally biased region" description="Polar residues" evidence="8">
    <location>
        <begin position="412"/>
        <end position="422"/>
    </location>
</feature>
<dbReference type="SUPFAM" id="SSF81324">
    <property type="entry name" value="Voltage-gated potassium channels"/>
    <property type="match status" value="1"/>
</dbReference>
<dbReference type="Gene3D" id="1.10.287.70">
    <property type="match status" value="1"/>
</dbReference>
<reference evidence="11 12" key="1">
    <citation type="journal article" date="2023" name="Nucleic Acids Res.">
        <title>The hologenome of Daphnia magna reveals possible DNA methylation and microbiome-mediated evolution of the host genome.</title>
        <authorList>
            <person name="Chaturvedi A."/>
            <person name="Li X."/>
            <person name="Dhandapani V."/>
            <person name="Marshall H."/>
            <person name="Kissane S."/>
            <person name="Cuenca-Cambronero M."/>
            <person name="Asole G."/>
            <person name="Calvet F."/>
            <person name="Ruiz-Romero M."/>
            <person name="Marangio P."/>
            <person name="Guigo R."/>
            <person name="Rago D."/>
            <person name="Mirbahai L."/>
            <person name="Eastwood N."/>
            <person name="Colbourne J.K."/>
            <person name="Zhou J."/>
            <person name="Mallon E."/>
            <person name="Orsini L."/>
        </authorList>
    </citation>
    <scope>NUCLEOTIDE SEQUENCE [LARGE SCALE GENOMIC DNA]</scope>
    <source>
        <strain evidence="11">LRV0_1</strain>
    </source>
</reference>
<keyword evidence="5" id="KW-0406">Ion transport</keyword>
<keyword evidence="3 9" id="KW-0812">Transmembrane</keyword>
<keyword evidence="12" id="KW-1185">Reference proteome</keyword>
<dbReference type="EMBL" id="JAOYFB010000001">
    <property type="protein sequence ID" value="KAK4002939.1"/>
    <property type="molecule type" value="Genomic_DNA"/>
</dbReference>
<dbReference type="PANTHER" id="PTHR11003:SF352">
    <property type="entry name" value="BCDNA.GH04802-RELATED"/>
    <property type="match status" value="1"/>
</dbReference>
<dbReference type="InterPro" id="IPR003280">
    <property type="entry name" value="2pore_dom_K_chnl"/>
</dbReference>
<evidence type="ECO:0000256" key="5">
    <source>
        <dbReference type="ARBA" id="ARBA00023065"/>
    </source>
</evidence>
<feature type="transmembrane region" description="Helical" evidence="9">
    <location>
        <begin position="55"/>
        <end position="85"/>
    </location>
</feature>
<dbReference type="PANTHER" id="PTHR11003">
    <property type="entry name" value="POTASSIUM CHANNEL, SUBFAMILY K"/>
    <property type="match status" value="1"/>
</dbReference>
<evidence type="ECO:0000256" key="6">
    <source>
        <dbReference type="ARBA" id="ARBA00023136"/>
    </source>
</evidence>
<dbReference type="Pfam" id="PF07885">
    <property type="entry name" value="Ion_trans_2"/>
    <property type="match status" value="2"/>
</dbReference>
<comment type="subcellular location">
    <subcellularLocation>
        <location evidence="1">Membrane</location>
        <topology evidence="1">Multi-pass membrane protein</topology>
    </subcellularLocation>
</comment>
<keyword evidence="6 9" id="KW-0472">Membrane</keyword>
<evidence type="ECO:0000313" key="11">
    <source>
        <dbReference type="EMBL" id="KAK4002939.1"/>
    </source>
</evidence>
<evidence type="ECO:0000313" key="12">
    <source>
        <dbReference type="Proteomes" id="UP001234178"/>
    </source>
</evidence>
<feature type="transmembrane region" description="Helical" evidence="9">
    <location>
        <begin position="127"/>
        <end position="149"/>
    </location>
</feature>
<feature type="transmembrane region" description="Helical" evidence="9">
    <location>
        <begin position="20"/>
        <end position="43"/>
    </location>
</feature>
<keyword evidence="2" id="KW-0813">Transport</keyword>
<evidence type="ECO:0000256" key="3">
    <source>
        <dbReference type="ARBA" id="ARBA00022692"/>
    </source>
</evidence>
<keyword evidence="7" id="KW-0407">Ion channel</keyword>
<accession>A0ABQ9YQP1</accession>
<evidence type="ECO:0000256" key="1">
    <source>
        <dbReference type="ARBA" id="ARBA00004141"/>
    </source>
</evidence>
<feature type="domain" description="Potassium channel" evidence="10">
    <location>
        <begin position="5"/>
        <end position="41"/>
    </location>
</feature>
<keyword evidence="4 9" id="KW-1133">Transmembrane helix</keyword>
<dbReference type="InterPro" id="IPR013099">
    <property type="entry name" value="K_chnl_dom"/>
</dbReference>